<name>A0A7W7D756_9ACTN</name>
<evidence type="ECO:0000313" key="1">
    <source>
        <dbReference type="EMBL" id="MBB4701209.1"/>
    </source>
</evidence>
<reference evidence="1 2" key="1">
    <citation type="submission" date="2020-08" db="EMBL/GenBank/DDBJ databases">
        <title>Sequencing the genomes of 1000 actinobacteria strains.</title>
        <authorList>
            <person name="Klenk H.-P."/>
        </authorList>
    </citation>
    <scope>NUCLEOTIDE SEQUENCE [LARGE SCALE GENOMIC DNA]</scope>
    <source>
        <strain evidence="1 2">DSM 45784</strain>
    </source>
</reference>
<keyword evidence="2" id="KW-1185">Reference proteome</keyword>
<proteinExistence type="predicted"/>
<organism evidence="1 2">
    <name type="scientific">Sphaerisporangium siamense</name>
    <dbReference type="NCBI Taxonomy" id="795645"/>
    <lineage>
        <taxon>Bacteria</taxon>
        <taxon>Bacillati</taxon>
        <taxon>Actinomycetota</taxon>
        <taxon>Actinomycetes</taxon>
        <taxon>Streptosporangiales</taxon>
        <taxon>Streptosporangiaceae</taxon>
        <taxon>Sphaerisporangium</taxon>
    </lineage>
</organism>
<accession>A0A7W7D756</accession>
<dbReference type="RefSeq" id="WP_184880150.1">
    <property type="nucleotide sequence ID" value="NZ_BOOV01000027.1"/>
</dbReference>
<dbReference type="Proteomes" id="UP000542210">
    <property type="component" value="Unassembled WGS sequence"/>
</dbReference>
<protein>
    <recommendedName>
        <fullName evidence="3">Preprotein translocase subunit SecB</fullName>
    </recommendedName>
</protein>
<dbReference type="AlphaFoldDB" id="A0A7W7D756"/>
<dbReference type="EMBL" id="JACHND010000001">
    <property type="protein sequence ID" value="MBB4701209.1"/>
    <property type="molecule type" value="Genomic_DNA"/>
</dbReference>
<comment type="caution">
    <text evidence="1">The sequence shown here is derived from an EMBL/GenBank/DDBJ whole genome shotgun (WGS) entry which is preliminary data.</text>
</comment>
<evidence type="ECO:0008006" key="3">
    <source>
        <dbReference type="Google" id="ProtNLM"/>
    </source>
</evidence>
<evidence type="ECO:0000313" key="2">
    <source>
        <dbReference type="Proteomes" id="UP000542210"/>
    </source>
</evidence>
<gene>
    <name evidence="1" type="ORF">BJ982_002753</name>
</gene>
<sequence length="155" mass="16564">MTTGKETPGAIAGLVERISDRVELQDIAPVAFSAERLKPGDGVKLKMALASAAATADGSLSYKFDLTGKVLGGDDDDIVTFSVSMVVTYVPRDPDHEALTEETSALKVFGEQVAWVEVYPYLREAVQAVLGRLRVHAFQLPMLRPASGLEADVTG</sequence>